<dbReference type="GO" id="GO:0005737">
    <property type="term" value="C:cytoplasm"/>
    <property type="evidence" value="ECO:0007669"/>
    <property type="project" value="TreeGrafter"/>
</dbReference>
<keyword evidence="3" id="KW-1185">Reference proteome</keyword>
<dbReference type="InterPro" id="IPR001245">
    <property type="entry name" value="Ser-Thr/Tyr_kinase_cat_dom"/>
</dbReference>
<dbReference type="GO" id="GO:0004672">
    <property type="term" value="F:protein kinase activity"/>
    <property type="evidence" value="ECO:0007669"/>
    <property type="project" value="InterPro"/>
</dbReference>
<dbReference type="Pfam" id="PF07714">
    <property type="entry name" value="PK_Tyr_Ser-Thr"/>
    <property type="match status" value="1"/>
</dbReference>
<dbReference type="Gene3D" id="1.10.510.10">
    <property type="entry name" value="Transferase(Phosphotransferase) domain 1"/>
    <property type="match status" value="1"/>
</dbReference>
<dbReference type="GO" id="GO:0005524">
    <property type="term" value="F:ATP binding"/>
    <property type="evidence" value="ECO:0007669"/>
    <property type="project" value="InterPro"/>
</dbReference>
<sequence length="501" mass="58861">MELVNTNDDDSFDPTPRLKSSPIPIKFISFNECDKNCVFCSEEYISARFCDSQRYCKKCLSSYINDILGHMLHNGLGIRYSSDIERCIDKNYTTIYDDSEKDCKLCYRKSLHAFTGVYLAMCSDCYLISSGLIESTLAKKKISILYLPMCVNQIKWIPYSQFEDVKEITKGGYGTIYKATYLDCPRRWGNKKVETVILKRFKKSKNINNINEYFLNELKSFQQFFKEEYSNIIKAYGFTKDPELDDYMLVIKYASGGDLHKYLQKNFIYITWNKQKLLILWQISEGLKLIHKKNFIHRDFHSGNILFVVEVYDSVKKYQCKVADLGLSQTLNNNNTDPNNEVYGVIPYIAPEIFKGSDFSKEADIYSLGMIMWELTTGCKPFDDVKHDIHLVYKIIDGERPKITEDTPECYANLMKSCWDPDPKKRPSIKKIRNTFDDWYFRNEFITEFDQAEEKRKKLIELKMIGPEFAEKRHLEVIYTSRPLSTFISMFIYKFNNDTRL</sequence>
<dbReference type="InterPro" id="IPR050167">
    <property type="entry name" value="Ser_Thr_protein_kinase"/>
</dbReference>
<dbReference type="EMBL" id="BEXD01001358">
    <property type="protein sequence ID" value="GBB93709.1"/>
    <property type="molecule type" value="Genomic_DNA"/>
</dbReference>
<dbReference type="Proteomes" id="UP000247702">
    <property type="component" value="Unassembled WGS sequence"/>
</dbReference>
<dbReference type="STRING" id="94130.A0A2Z6R7A2"/>
<dbReference type="PANTHER" id="PTHR23257">
    <property type="entry name" value="SERINE-THREONINE PROTEIN KINASE"/>
    <property type="match status" value="1"/>
</dbReference>
<comment type="caution">
    <text evidence="2">The sequence shown here is derived from an EMBL/GenBank/DDBJ whole genome shotgun (WGS) entry which is preliminary data.</text>
</comment>
<protein>
    <recommendedName>
        <fullName evidence="1">Protein kinase domain-containing protein</fullName>
    </recommendedName>
</protein>
<feature type="domain" description="Protein kinase" evidence="1">
    <location>
        <begin position="162"/>
        <end position="440"/>
    </location>
</feature>
<proteinExistence type="predicted"/>
<evidence type="ECO:0000313" key="3">
    <source>
        <dbReference type="Proteomes" id="UP000247702"/>
    </source>
</evidence>
<reference evidence="2 3" key="1">
    <citation type="submission" date="2017-11" db="EMBL/GenBank/DDBJ databases">
        <title>The genome of Rhizophagus clarus HR1 reveals common genetic basis of auxotrophy among arbuscular mycorrhizal fungi.</title>
        <authorList>
            <person name="Kobayashi Y."/>
        </authorList>
    </citation>
    <scope>NUCLEOTIDE SEQUENCE [LARGE SCALE GENOMIC DNA]</scope>
    <source>
        <strain evidence="2 3">HR1</strain>
    </source>
</reference>
<dbReference type="InterPro" id="IPR011009">
    <property type="entry name" value="Kinase-like_dom_sf"/>
</dbReference>
<evidence type="ECO:0000313" key="2">
    <source>
        <dbReference type="EMBL" id="GBB93709.1"/>
    </source>
</evidence>
<dbReference type="SUPFAM" id="SSF56112">
    <property type="entry name" value="Protein kinase-like (PK-like)"/>
    <property type="match status" value="1"/>
</dbReference>
<dbReference type="PRINTS" id="PR00109">
    <property type="entry name" value="TYRKINASE"/>
</dbReference>
<accession>A0A2Z6R7A2</accession>
<organism evidence="2 3">
    <name type="scientific">Rhizophagus clarus</name>
    <dbReference type="NCBI Taxonomy" id="94130"/>
    <lineage>
        <taxon>Eukaryota</taxon>
        <taxon>Fungi</taxon>
        <taxon>Fungi incertae sedis</taxon>
        <taxon>Mucoromycota</taxon>
        <taxon>Glomeromycotina</taxon>
        <taxon>Glomeromycetes</taxon>
        <taxon>Glomerales</taxon>
        <taxon>Glomeraceae</taxon>
        <taxon>Rhizophagus</taxon>
    </lineage>
</organism>
<gene>
    <name evidence="2" type="ORF">RclHR1_02220004</name>
</gene>
<dbReference type="InterPro" id="IPR000719">
    <property type="entry name" value="Prot_kinase_dom"/>
</dbReference>
<name>A0A2Z6R7A2_9GLOM</name>
<dbReference type="PROSITE" id="PS50011">
    <property type="entry name" value="PROTEIN_KINASE_DOM"/>
    <property type="match status" value="1"/>
</dbReference>
<dbReference type="PANTHER" id="PTHR23257:SF963">
    <property type="entry name" value="AT08303P"/>
    <property type="match status" value="1"/>
</dbReference>
<dbReference type="AlphaFoldDB" id="A0A2Z6R7A2"/>
<evidence type="ECO:0000259" key="1">
    <source>
        <dbReference type="PROSITE" id="PS50011"/>
    </source>
</evidence>
<dbReference type="GO" id="GO:0007165">
    <property type="term" value="P:signal transduction"/>
    <property type="evidence" value="ECO:0007669"/>
    <property type="project" value="TreeGrafter"/>
</dbReference>